<evidence type="ECO:0000259" key="2">
    <source>
        <dbReference type="Pfam" id="PF21106"/>
    </source>
</evidence>
<accession>A0ABT0I1Q4</accession>
<dbReference type="InterPro" id="IPR003356">
    <property type="entry name" value="DNA_methylase_A-5"/>
</dbReference>
<feature type="domain" description="DNA methylase adenine-specific" evidence="1">
    <location>
        <begin position="72"/>
        <end position="282"/>
    </location>
</feature>
<dbReference type="EMBL" id="JAJIAO010000003">
    <property type="protein sequence ID" value="MCK8624650.1"/>
    <property type="molecule type" value="Genomic_DNA"/>
</dbReference>
<protein>
    <submittedName>
        <fullName evidence="3">Class I SAM-dependent methyltransferase</fullName>
    </submittedName>
</protein>
<dbReference type="InterPro" id="IPR029063">
    <property type="entry name" value="SAM-dependent_MTases_sf"/>
</dbReference>
<dbReference type="Gene3D" id="3.40.50.150">
    <property type="entry name" value="Vaccinia Virus protein VP39"/>
    <property type="match status" value="1"/>
</dbReference>
<dbReference type="Pfam" id="PF02384">
    <property type="entry name" value="N6_Mtase"/>
    <property type="match status" value="1"/>
</dbReference>
<dbReference type="InterPro" id="IPR016843">
    <property type="entry name" value="S-AdoMet-dep_Ade-MeTrfase_prd"/>
</dbReference>
<keyword evidence="3" id="KW-0808">Transferase</keyword>
<feature type="domain" description="YtxK-like N-terminal helical" evidence="2">
    <location>
        <begin position="1"/>
        <end position="59"/>
    </location>
</feature>
<dbReference type="PANTHER" id="PTHR41313">
    <property type="entry name" value="ADENINE-SPECIFIC METHYLTRANSFERASE"/>
    <property type="match status" value="1"/>
</dbReference>
<dbReference type="GO" id="GO:0008168">
    <property type="term" value="F:methyltransferase activity"/>
    <property type="evidence" value="ECO:0007669"/>
    <property type="project" value="UniProtKB-KW"/>
</dbReference>
<evidence type="ECO:0000259" key="1">
    <source>
        <dbReference type="Pfam" id="PF02384"/>
    </source>
</evidence>
<evidence type="ECO:0000313" key="3">
    <source>
        <dbReference type="EMBL" id="MCK8624650.1"/>
    </source>
</evidence>
<dbReference type="CDD" id="cd02440">
    <property type="entry name" value="AdoMet_MTases"/>
    <property type="match status" value="1"/>
</dbReference>
<comment type="caution">
    <text evidence="3">The sequence shown here is derived from an EMBL/GenBank/DDBJ whole genome shotgun (WGS) entry which is preliminary data.</text>
</comment>
<dbReference type="PANTHER" id="PTHR41313:SF1">
    <property type="entry name" value="DNA METHYLASE ADENINE-SPECIFIC DOMAIN-CONTAINING PROTEIN"/>
    <property type="match status" value="1"/>
</dbReference>
<dbReference type="Pfam" id="PF21106">
    <property type="entry name" value="YtxK_like"/>
    <property type="match status" value="1"/>
</dbReference>
<name>A0ABT0I1Q4_9LACO</name>
<keyword evidence="3" id="KW-0489">Methyltransferase</keyword>
<dbReference type="Proteomes" id="UP001522905">
    <property type="component" value="Unassembled WGS sequence"/>
</dbReference>
<dbReference type="Gene3D" id="1.10.150.470">
    <property type="match status" value="1"/>
</dbReference>
<keyword evidence="4" id="KW-1185">Reference proteome</keyword>
<dbReference type="GO" id="GO:0032259">
    <property type="term" value="P:methylation"/>
    <property type="evidence" value="ECO:0007669"/>
    <property type="project" value="UniProtKB-KW"/>
</dbReference>
<dbReference type="SUPFAM" id="SSF53335">
    <property type="entry name" value="S-adenosyl-L-methionine-dependent methyltransferases"/>
    <property type="match status" value="1"/>
</dbReference>
<dbReference type="InterPro" id="IPR048375">
    <property type="entry name" value="YtxK-like_N"/>
</dbReference>
<organism evidence="3 4">
    <name type="scientific">Apilactobacillus xinyiensis</name>
    <dbReference type="NCBI Taxonomy" id="2841032"/>
    <lineage>
        <taxon>Bacteria</taxon>
        <taxon>Bacillati</taxon>
        <taxon>Bacillota</taxon>
        <taxon>Bacilli</taxon>
        <taxon>Lactobacillales</taxon>
        <taxon>Lactobacillaceae</taxon>
        <taxon>Apilactobacillus</taxon>
    </lineage>
</organism>
<reference evidence="3 4" key="1">
    <citation type="submission" date="2021-11" db="EMBL/GenBank/DDBJ databases">
        <title>Comparative genomics of bee honey and flower isolates.</title>
        <authorList>
            <person name="Bechtner J.D."/>
            <person name="Gallus M.K."/>
            <person name="Ehrmann M."/>
        </authorList>
    </citation>
    <scope>NUCLEOTIDE SEQUENCE [LARGE SCALE GENOMIC DNA]</scope>
    <source>
        <strain evidence="3 4">M161</strain>
    </source>
</reference>
<dbReference type="PIRSF" id="PIRSF026567">
    <property type="entry name" value="Adenine_mtase_bact_prd"/>
    <property type="match status" value="1"/>
</dbReference>
<sequence length="313" mass="35262">MDAFIETCNNLLDGKVMVEDNKPDNNTVNKLDELYSKIDINTLDSETVRKVIQMVMIKAITQDKIQANHQITPDTIAFIIGYIVTRIFENYKSLSILDLAAGTGNLLTSIMNQLHTALKIDVKGVGIDNDDSMLSIANINAQLQNKHDALELIHQDSINNLLVNDVDLVVSDLPVGYYPIDENVQNYQTKASNGHSYAHHLLIEQGMNHVKQGGFGIFLVPSNIFETKEAKGLLKWIQDSAYFQGLLNLPKNIFQDNKAQKAILILQKHGNQAKQADQVMIGEFPSFKNTKDFQRFIAEIVQWEEKDLLSNHK</sequence>
<dbReference type="InterPro" id="IPR052933">
    <property type="entry name" value="DNA_Protect_Modify"/>
</dbReference>
<gene>
    <name evidence="3" type="ORF">LNP07_03890</name>
</gene>
<evidence type="ECO:0000313" key="4">
    <source>
        <dbReference type="Proteomes" id="UP001522905"/>
    </source>
</evidence>
<proteinExistence type="predicted"/>